<evidence type="ECO:0000313" key="4">
    <source>
        <dbReference type="EMBL" id="TCJ12418.1"/>
    </source>
</evidence>
<dbReference type="Proteomes" id="UP000295334">
    <property type="component" value="Unassembled WGS sequence"/>
</dbReference>
<feature type="domain" description="Phosphatidic acid phosphatase type 2/haloperoxidase" evidence="3">
    <location>
        <begin position="153"/>
        <end position="280"/>
    </location>
</feature>
<evidence type="ECO:0000256" key="1">
    <source>
        <dbReference type="SAM" id="Phobius"/>
    </source>
</evidence>
<keyword evidence="1" id="KW-1133">Transmembrane helix</keyword>
<evidence type="ECO:0000259" key="3">
    <source>
        <dbReference type="SMART" id="SM00014"/>
    </source>
</evidence>
<feature type="chain" id="PRO_5021017352" evidence="2">
    <location>
        <begin position="31"/>
        <end position="334"/>
    </location>
</feature>
<dbReference type="SMART" id="SM00014">
    <property type="entry name" value="acidPPc"/>
    <property type="match status" value="1"/>
</dbReference>
<dbReference type="AlphaFoldDB" id="A0A4R1B7D0"/>
<proteinExistence type="predicted"/>
<gene>
    <name evidence="4" type="ORF">EPD60_14165</name>
</gene>
<dbReference type="RefSeq" id="WP_131450177.1">
    <property type="nucleotide sequence ID" value="NZ_SJZI01000050.1"/>
</dbReference>
<feature type="transmembrane region" description="Helical" evidence="1">
    <location>
        <begin position="265"/>
        <end position="282"/>
    </location>
</feature>
<dbReference type="InterPro" id="IPR036938">
    <property type="entry name" value="PAP2/HPO_sf"/>
</dbReference>
<reference evidence="4 5" key="1">
    <citation type="submission" date="2019-03" db="EMBL/GenBank/DDBJ databases">
        <authorList>
            <person name="Kim M.K.M."/>
        </authorList>
    </citation>
    <scope>NUCLEOTIDE SEQUENCE [LARGE SCALE GENOMIC DNA]</scope>
    <source>
        <strain evidence="4 5">17J68-12</strain>
    </source>
</reference>
<evidence type="ECO:0000313" key="5">
    <source>
        <dbReference type="Proteomes" id="UP000295334"/>
    </source>
</evidence>
<organism evidence="4 5">
    <name type="scientific">Flaviaesturariibacter flavus</name>
    <dbReference type="NCBI Taxonomy" id="2502780"/>
    <lineage>
        <taxon>Bacteria</taxon>
        <taxon>Pseudomonadati</taxon>
        <taxon>Bacteroidota</taxon>
        <taxon>Chitinophagia</taxon>
        <taxon>Chitinophagales</taxon>
        <taxon>Chitinophagaceae</taxon>
        <taxon>Flaviaestuariibacter</taxon>
    </lineage>
</organism>
<keyword evidence="1" id="KW-0472">Membrane</keyword>
<keyword evidence="2" id="KW-0732">Signal</keyword>
<evidence type="ECO:0000256" key="2">
    <source>
        <dbReference type="SAM" id="SignalP"/>
    </source>
</evidence>
<protein>
    <submittedName>
        <fullName evidence="4">Phosphatase PAP2 family protein</fullName>
    </submittedName>
</protein>
<dbReference type="SUPFAM" id="SSF48317">
    <property type="entry name" value="Acid phosphatase/Vanadium-dependent haloperoxidase"/>
    <property type="match status" value="1"/>
</dbReference>
<accession>A0A4R1B7D0</accession>
<dbReference type="InterPro" id="IPR000326">
    <property type="entry name" value="PAP2/HPO"/>
</dbReference>
<comment type="caution">
    <text evidence="4">The sequence shown here is derived from an EMBL/GenBank/DDBJ whole genome shotgun (WGS) entry which is preliminary data.</text>
</comment>
<feature type="transmembrane region" description="Helical" evidence="1">
    <location>
        <begin position="237"/>
        <end position="253"/>
    </location>
</feature>
<keyword evidence="1" id="KW-0812">Transmembrane</keyword>
<keyword evidence="5" id="KW-1185">Reference proteome</keyword>
<dbReference type="OrthoDB" id="9806134at2"/>
<dbReference type="Gene3D" id="1.20.144.10">
    <property type="entry name" value="Phosphatidic acid phosphatase type 2/haloperoxidase"/>
    <property type="match status" value="1"/>
</dbReference>
<dbReference type="EMBL" id="SJZI01000050">
    <property type="protein sequence ID" value="TCJ12418.1"/>
    <property type="molecule type" value="Genomic_DNA"/>
</dbReference>
<sequence>MSARTYLSKSTVCASLLLALCLGSAGTASAQQKIPVDTIIRNTPQGAAKPPQERRLVQMVYKVNPWVTLPLNAVMTVGNFLAIPNILHAKKDISTAEIEALRPELLSPLDRWAVEQDPTVREKWFKVSDIALPATIALSLGIFADKNIRKDGLKIAAMFYEAQAVTFTIYNFSPLGPSFQNRFRPITYYSYFDPSERLRGGNRNSMFSGHSANAAAATFFAVKVYTDYHPEIGNKKYLLYAVAAVPAVFAGYTRVKALAHFPSDVFLGLMVGAISGISIPSLHKVRTKTVQFGVTYNEMGSGIGFTWKPAKKKFKPRNTFGDDRGDTGLLASAR</sequence>
<feature type="signal peptide" evidence="2">
    <location>
        <begin position="1"/>
        <end position="30"/>
    </location>
</feature>
<name>A0A4R1B7D0_9BACT</name>
<dbReference type="Pfam" id="PF01569">
    <property type="entry name" value="PAP2"/>
    <property type="match status" value="1"/>
</dbReference>